<name>A0A7G8LHX1_9CAUD</name>
<proteinExistence type="predicted"/>
<dbReference type="GeneID" id="63210776"/>
<evidence type="ECO:0000313" key="2">
    <source>
        <dbReference type="EMBL" id="QNJ56843.1"/>
    </source>
</evidence>
<keyword evidence="1" id="KW-0472">Membrane</keyword>
<reference evidence="2 3" key="1">
    <citation type="submission" date="2020-06" db="EMBL/GenBank/DDBJ databases">
        <authorList>
            <person name="Spencer C.E."/>
            <person name="Frederick G.D."/>
            <person name="Baliraine F.N."/>
            <person name="Favela G."/>
            <person name="Farmer V."/>
            <person name="Galindo A."/>
            <person name="Garlena R.A."/>
            <person name="Russell D.A."/>
            <person name="Pope W.H."/>
            <person name="Jacobs-Sera D."/>
            <person name="Hatfull G.F."/>
        </authorList>
    </citation>
    <scope>NUCLEOTIDE SEQUENCE [LARGE SCALE GENOMIC DNA]</scope>
</reference>
<dbReference type="EMBL" id="MT658803">
    <property type="protein sequence ID" value="QNJ56843.1"/>
    <property type="molecule type" value="Genomic_DNA"/>
</dbReference>
<evidence type="ECO:0000256" key="1">
    <source>
        <dbReference type="SAM" id="Phobius"/>
    </source>
</evidence>
<keyword evidence="1" id="KW-1133">Transmembrane helix</keyword>
<protein>
    <submittedName>
        <fullName evidence="2">Membrane protein</fullName>
    </submittedName>
</protein>
<keyword evidence="1" id="KW-0812">Transmembrane</keyword>
<sequence>MVDVAMVATVVGALATGGVLTAVWNSVFPPRRDRTSEAEAIQQLGADIRREIREENEALRLRMDVVVNAVISLTDLLDDLFPKITGLSEEERIALRHKINLAKRAT</sequence>
<gene>
    <name evidence="2" type="primary">33</name>
    <name evidence="2" type="ORF">SEA_REINDEER_33</name>
</gene>
<dbReference type="KEGG" id="vg:63210776"/>
<evidence type="ECO:0000313" key="3">
    <source>
        <dbReference type="Proteomes" id="UP000515841"/>
    </source>
</evidence>
<accession>A0A7G8LHX1</accession>
<dbReference type="RefSeq" id="YP_010014094.1">
    <property type="nucleotide sequence ID" value="NC_053516.1"/>
</dbReference>
<dbReference type="Proteomes" id="UP000515841">
    <property type="component" value="Segment"/>
</dbReference>
<feature type="transmembrane region" description="Helical" evidence="1">
    <location>
        <begin position="6"/>
        <end position="24"/>
    </location>
</feature>
<keyword evidence="3" id="KW-1185">Reference proteome</keyword>
<organism evidence="2 3">
    <name type="scientific">Mycobacterium phage Reindeer</name>
    <dbReference type="NCBI Taxonomy" id="2762283"/>
    <lineage>
        <taxon>Viruses</taxon>
        <taxon>Duplodnaviria</taxon>
        <taxon>Heunggongvirae</taxon>
        <taxon>Uroviricota</taxon>
        <taxon>Caudoviricetes</taxon>
        <taxon>Vilmaviridae</taxon>
        <taxon>Mclasvirinae</taxon>
        <taxon>Bongovirus</taxon>
        <taxon>Bongovirus reindeer</taxon>
    </lineage>
</organism>